<gene>
    <name evidence="2" type="ORF">IWZ03DRAFT_44498</name>
</gene>
<feature type="transmembrane region" description="Helical" evidence="1">
    <location>
        <begin position="109"/>
        <end position="132"/>
    </location>
</feature>
<organism evidence="2 3">
    <name type="scientific">Phyllosticta citriasiana</name>
    <dbReference type="NCBI Taxonomy" id="595635"/>
    <lineage>
        <taxon>Eukaryota</taxon>
        <taxon>Fungi</taxon>
        <taxon>Dikarya</taxon>
        <taxon>Ascomycota</taxon>
        <taxon>Pezizomycotina</taxon>
        <taxon>Dothideomycetes</taxon>
        <taxon>Dothideomycetes incertae sedis</taxon>
        <taxon>Botryosphaeriales</taxon>
        <taxon>Phyllostictaceae</taxon>
        <taxon>Phyllosticta</taxon>
    </lineage>
</organism>
<protein>
    <submittedName>
        <fullName evidence="2">Uncharacterized protein</fullName>
    </submittedName>
</protein>
<sequence>MMTNAMTNFCIFPLDCSSAYLEKVRVEPMSCVFCFEAGQTHHVLAELCKGPMTPRVLACRHLPHLVLLPCCFWDFHSVSGPSSTFTFVSHDFQPQLQLILFSGWPSHSLFSFFSSSLPFLFFFFFLFFFSCAPSRRRNVFTMDSLQQRRAGGAATGTMDTERRRL</sequence>
<accession>A0ABR1KE73</accession>
<reference evidence="2 3" key="1">
    <citation type="submission" date="2024-04" db="EMBL/GenBank/DDBJ databases">
        <title>Phyllosticta paracitricarpa is synonymous to the EU quarantine fungus P. citricarpa based on phylogenomic analyses.</title>
        <authorList>
            <consortium name="Lawrence Berkeley National Laboratory"/>
            <person name="Van Ingen-Buijs V.A."/>
            <person name="Van Westerhoven A.C."/>
            <person name="Haridas S."/>
            <person name="Skiadas P."/>
            <person name="Martin F."/>
            <person name="Groenewald J.Z."/>
            <person name="Crous P.W."/>
            <person name="Seidl M.F."/>
        </authorList>
    </citation>
    <scope>NUCLEOTIDE SEQUENCE [LARGE SCALE GENOMIC DNA]</scope>
    <source>
        <strain evidence="2 3">CBS 123371</strain>
    </source>
</reference>
<keyword evidence="1" id="KW-0472">Membrane</keyword>
<evidence type="ECO:0000256" key="1">
    <source>
        <dbReference type="SAM" id="Phobius"/>
    </source>
</evidence>
<dbReference type="Proteomes" id="UP001363622">
    <property type="component" value="Unassembled WGS sequence"/>
</dbReference>
<keyword evidence="1" id="KW-1133">Transmembrane helix</keyword>
<evidence type="ECO:0000313" key="3">
    <source>
        <dbReference type="Proteomes" id="UP001363622"/>
    </source>
</evidence>
<comment type="caution">
    <text evidence="2">The sequence shown here is derived from an EMBL/GenBank/DDBJ whole genome shotgun (WGS) entry which is preliminary data.</text>
</comment>
<keyword evidence="1" id="KW-0812">Transmembrane</keyword>
<proteinExistence type="predicted"/>
<name>A0ABR1KE73_9PEZI</name>
<keyword evidence="3" id="KW-1185">Reference proteome</keyword>
<dbReference type="EMBL" id="JBBPHU010000010">
    <property type="protein sequence ID" value="KAK7513053.1"/>
    <property type="molecule type" value="Genomic_DNA"/>
</dbReference>
<evidence type="ECO:0000313" key="2">
    <source>
        <dbReference type="EMBL" id="KAK7513053.1"/>
    </source>
</evidence>